<dbReference type="EMBL" id="MHVJ01000013">
    <property type="protein sequence ID" value="OHA91307.1"/>
    <property type="molecule type" value="Genomic_DNA"/>
</dbReference>
<evidence type="ECO:0000313" key="4">
    <source>
        <dbReference type="EMBL" id="OHA91307.1"/>
    </source>
</evidence>
<reference evidence="4 5" key="1">
    <citation type="journal article" date="2016" name="Nat. Commun.">
        <title>Thousands of microbial genomes shed light on interconnected biogeochemical processes in an aquifer system.</title>
        <authorList>
            <person name="Anantharaman K."/>
            <person name="Brown C.T."/>
            <person name="Hug L.A."/>
            <person name="Sharon I."/>
            <person name="Castelle C.J."/>
            <person name="Probst A.J."/>
            <person name="Thomas B.C."/>
            <person name="Singh A."/>
            <person name="Wilkins M.J."/>
            <person name="Karaoz U."/>
            <person name="Brodie E.L."/>
            <person name="Williams K.H."/>
            <person name="Hubbard S.S."/>
            <person name="Banfield J.F."/>
        </authorList>
    </citation>
    <scope>NUCLEOTIDE SEQUENCE [LARGE SCALE GENOMIC DNA]</scope>
</reference>
<feature type="chain" id="PRO_5009584541" description="Transglycosylase SLT domain-containing protein" evidence="2">
    <location>
        <begin position="22"/>
        <end position="465"/>
    </location>
</feature>
<dbReference type="InterPro" id="IPR031304">
    <property type="entry name" value="SLT_2"/>
</dbReference>
<dbReference type="AlphaFoldDB" id="A0A1G2T1Z0"/>
<accession>A0A1G2T1Z0</accession>
<dbReference type="Proteomes" id="UP000178612">
    <property type="component" value="Unassembled WGS sequence"/>
</dbReference>
<evidence type="ECO:0000259" key="3">
    <source>
        <dbReference type="Pfam" id="PF13406"/>
    </source>
</evidence>
<sequence length="465" mass="50286">MSKFLTFFIALSLAMPLSVTVAQSSCTSETAGKSRAQLEQELEACNREIAQWQETLNKTREVSASYSRDVALLTAKINAAQANIKAKNNQIASLGKDIAAKQSKINVLDSRIDRGRRAIADILRKTNDINSYSLVEAVLSDKDLSEFFVDMDTYTSTEEALSELFAELRTVKKLTESEKAALAKKREQEAANKAAMEAAKKEVEISQAEKKTLLAVSQNKEKTYAQIVAERQANAAKIRAVLFPLVDAGAIPFGTALQYAETASRATGVRPALILGVLQQESDLGANVGRCIITDLSTGQTKNVNTGYVWQNGIHPTRDLPLLQNILNKLGRDPLNTRVSCPIAGVPGYGGAMGPTQFIPSTWNLIAGKISAATGKTTPDPWNPADAIMAAAILLAGNGATTQDWTNERTAACKYYSGQTCYKTVYNSKTGKYEVVANVGLSYGNKVMSRATTIQTTMIDPLQNL</sequence>
<gene>
    <name evidence="4" type="ORF">A2758_02500</name>
</gene>
<name>A0A1G2T1Z0_9BACT</name>
<protein>
    <recommendedName>
        <fullName evidence="3">Transglycosylase SLT domain-containing protein</fullName>
    </recommendedName>
</protein>
<dbReference type="SUPFAM" id="SSF53955">
    <property type="entry name" value="Lysozyme-like"/>
    <property type="match status" value="1"/>
</dbReference>
<dbReference type="InterPro" id="IPR023346">
    <property type="entry name" value="Lysozyme-like_dom_sf"/>
</dbReference>
<feature type="coiled-coil region" evidence="1">
    <location>
        <begin position="28"/>
        <end position="97"/>
    </location>
</feature>
<dbReference type="SUPFAM" id="SSF90257">
    <property type="entry name" value="Myosin rod fragments"/>
    <property type="match status" value="1"/>
</dbReference>
<dbReference type="Gene3D" id="6.10.250.3150">
    <property type="match status" value="1"/>
</dbReference>
<feature type="domain" description="Transglycosylase SLT" evidence="3">
    <location>
        <begin position="196"/>
        <end position="406"/>
    </location>
</feature>
<evidence type="ECO:0000256" key="1">
    <source>
        <dbReference type="SAM" id="Coils"/>
    </source>
</evidence>
<dbReference type="Pfam" id="PF13406">
    <property type="entry name" value="SLT_2"/>
    <property type="match status" value="1"/>
</dbReference>
<organism evidence="4 5">
    <name type="scientific">Candidatus Zambryskibacteria bacterium RIFCSPHIGHO2_01_FULL_49_18</name>
    <dbReference type="NCBI Taxonomy" id="1802740"/>
    <lineage>
        <taxon>Bacteria</taxon>
        <taxon>Candidatus Zambryskiibacteriota</taxon>
    </lineage>
</organism>
<comment type="caution">
    <text evidence="4">The sequence shown here is derived from an EMBL/GenBank/DDBJ whole genome shotgun (WGS) entry which is preliminary data.</text>
</comment>
<proteinExistence type="predicted"/>
<evidence type="ECO:0000313" key="5">
    <source>
        <dbReference type="Proteomes" id="UP000178612"/>
    </source>
</evidence>
<dbReference type="Gene3D" id="1.10.530.10">
    <property type="match status" value="1"/>
</dbReference>
<keyword evidence="2" id="KW-0732">Signal</keyword>
<feature type="signal peptide" evidence="2">
    <location>
        <begin position="1"/>
        <end position="21"/>
    </location>
</feature>
<evidence type="ECO:0000256" key="2">
    <source>
        <dbReference type="SAM" id="SignalP"/>
    </source>
</evidence>
<keyword evidence="1" id="KW-0175">Coiled coil</keyword>